<comment type="caution">
    <text evidence="1">The sequence shown here is derived from an EMBL/GenBank/DDBJ whole genome shotgun (WGS) entry which is preliminary data.</text>
</comment>
<reference evidence="1" key="1">
    <citation type="submission" date="2021-06" db="EMBL/GenBank/DDBJ databases">
        <authorList>
            <person name="Kallberg Y."/>
            <person name="Tangrot J."/>
            <person name="Rosling A."/>
        </authorList>
    </citation>
    <scope>NUCLEOTIDE SEQUENCE</scope>
    <source>
        <strain evidence="1">MA461A</strain>
    </source>
</reference>
<sequence length="65" mass="7325">MNPTSNVLLAPRTNPTSNILVSTKNESNVQYISGQQEFNVQCIMDTKNESNVQYINGNQELIQRP</sequence>
<evidence type="ECO:0000313" key="1">
    <source>
        <dbReference type="EMBL" id="CAG8842055.1"/>
    </source>
</evidence>
<dbReference type="EMBL" id="CAJVQC010132770">
    <property type="protein sequence ID" value="CAG8842055.1"/>
    <property type="molecule type" value="Genomic_DNA"/>
</dbReference>
<gene>
    <name evidence="1" type="ORF">RPERSI_LOCUS32139</name>
</gene>
<accession>A0ACA9SJX5</accession>
<feature type="non-terminal residue" evidence="1">
    <location>
        <position position="65"/>
    </location>
</feature>
<dbReference type="Proteomes" id="UP000789920">
    <property type="component" value="Unassembled WGS sequence"/>
</dbReference>
<protein>
    <submittedName>
        <fullName evidence="1">13124_t:CDS:1</fullName>
    </submittedName>
</protein>
<name>A0ACA9SJX5_9GLOM</name>
<proteinExistence type="predicted"/>
<evidence type="ECO:0000313" key="2">
    <source>
        <dbReference type="Proteomes" id="UP000789920"/>
    </source>
</evidence>
<organism evidence="1 2">
    <name type="scientific">Racocetra persica</name>
    <dbReference type="NCBI Taxonomy" id="160502"/>
    <lineage>
        <taxon>Eukaryota</taxon>
        <taxon>Fungi</taxon>
        <taxon>Fungi incertae sedis</taxon>
        <taxon>Mucoromycota</taxon>
        <taxon>Glomeromycotina</taxon>
        <taxon>Glomeromycetes</taxon>
        <taxon>Diversisporales</taxon>
        <taxon>Gigasporaceae</taxon>
        <taxon>Racocetra</taxon>
    </lineage>
</organism>
<keyword evidence="2" id="KW-1185">Reference proteome</keyword>